<accession>A0AAW3YT15</accession>
<dbReference type="InterPro" id="IPR029753">
    <property type="entry name" value="D-isomer_DH_CS"/>
</dbReference>
<evidence type="ECO:0000259" key="3">
    <source>
        <dbReference type="Pfam" id="PF02826"/>
    </source>
</evidence>
<organism evidence="4">
    <name type="scientific">Xenorhabdus szentirmaii</name>
    <dbReference type="NCBI Taxonomy" id="290112"/>
    <lineage>
        <taxon>Bacteria</taxon>
        <taxon>Pseudomonadati</taxon>
        <taxon>Pseudomonadota</taxon>
        <taxon>Gammaproteobacteria</taxon>
        <taxon>Enterobacterales</taxon>
        <taxon>Morganellaceae</taxon>
        <taxon>Xenorhabdus</taxon>
    </lineage>
</organism>
<dbReference type="SUPFAM" id="SSF51735">
    <property type="entry name" value="NAD(P)-binding Rossmann-fold domains"/>
    <property type="match status" value="1"/>
</dbReference>
<reference evidence="4" key="1">
    <citation type="submission" date="2020-09" db="EMBL/GenBank/DDBJ databases">
        <authorList>
            <person name="Palma L."/>
            <person name="Caballero P."/>
            <person name="Berry C."/>
            <person name="Del Valle E."/>
        </authorList>
    </citation>
    <scope>NUCLEOTIDE SEQUENCE</scope>
    <source>
        <strain evidence="4">M</strain>
    </source>
</reference>
<dbReference type="GO" id="GO:0016616">
    <property type="term" value="F:oxidoreductase activity, acting on the CH-OH group of donors, NAD or NADP as acceptor"/>
    <property type="evidence" value="ECO:0007669"/>
    <property type="project" value="UniProtKB-ARBA"/>
</dbReference>
<reference evidence="4" key="2">
    <citation type="journal article" date="2024" name="Toxins">
        <title>Genome Sequence Analysis of Native Xenorhabdus Strains Isolated from Entomopathogenic Nematodes in Argentina.</title>
        <authorList>
            <person name="Palma L."/>
            <person name="Frizzo L."/>
            <person name="Kaiser S."/>
            <person name="Berry C."/>
            <person name="Caballero P."/>
            <person name="Bode H.B."/>
            <person name="Del Valle E.E."/>
        </authorList>
    </citation>
    <scope>NUCLEOTIDE SEQUENCE</scope>
    <source>
        <strain evidence="4">M</strain>
    </source>
</reference>
<dbReference type="AlphaFoldDB" id="A0AAW3YT15"/>
<dbReference type="InterPro" id="IPR036291">
    <property type="entry name" value="NAD(P)-bd_dom_sf"/>
</dbReference>
<name>A0AAW3YT15_9GAMM</name>
<protein>
    <submittedName>
        <fullName evidence="4">Glyoxylate/hydroxypyruvate reductase A</fullName>
    </submittedName>
</protein>
<dbReference type="GO" id="GO:0051287">
    <property type="term" value="F:NAD binding"/>
    <property type="evidence" value="ECO:0007669"/>
    <property type="project" value="InterPro"/>
</dbReference>
<evidence type="ECO:0000256" key="2">
    <source>
        <dbReference type="ARBA" id="ARBA00023027"/>
    </source>
</evidence>
<dbReference type="EMBL" id="JACXBF010000268">
    <property type="protein sequence ID" value="MBD2801218.1"/>
    <property type="molecule type" value="Genomic_DNA"/>
</dbReference>
<evidence type="ECO:0000313" key="4">
    <source>
        <dbReference type="EMBL" id="MBD2801218.1"/>
    </source>
</evidence>
<feature type="domain" description="D-isomer specific 2-hydroxyacid dehydrogenase NAD-binding" evidence="3">
    <location>
        <begin position="106"/>
        <end position="278"/>
    </location>
</feature>
<dbReference type="GeneID" id="97123573"/>
<dbReference type="Gene3D" id="3.40.50.720">
    <property type="entry name" value="NAD(P)-binding Rossmann-like Domain"/>
    <property type="match status" value="2"/>
</dbReference>
<dbReference type="PANTHER" id="PTHR43333">
    <property type="entry name" value="2-HACID_DH_C DOMAIN-CONTAINING PROTEIN"/>
    <property type="match status" value="1"/>
</dbReference>
<dbReference type="Pfam" id="PF02826">
    <property type="entry name" value="2-Hacid_dh_C"/>
    <property type="match status" value="1"/>
</dbReference>
<dbReference type="CDD" id="cd12164">
    <property type="entry name" value="GDH_like_2"/>
    <property type="match status" value="1"/>
</dbReference>
<dbReference type="RefSeq" id="WP_038234893.1">
    <property type="nucleotide sequence ID" value="NZ_CAWNPE010000001.1"/>
</dbReference>
<proteinExistence type="predicted"/>
<keyword evidence="1" id="KW-0560">Oxidoreductase</keyword>
<keyword evidence="2" id="KW-0520">NAD</keyword>
<gene>
    <name evidence="4" type="ORF">ID854_12305</name>
</gene>
<dbReference type="PROSITE" id="PS00671">
    <property type="entry name" value="D_2_HYDROXYACID_DH_3"/>
    <property type="match status" value="1"/>
</dbReference>
<dbReference type="InterPro" id="IPR006140">
    <property type="entry name" value="D-isomer_DH_NAD-bd"/>
</dbReference>
<dbReference type="Proteomes" id="UP001193920">
    <property type="component" value="Unassembled WGS sequence"/>
</dbReference>
<evidence type="ECO:0000256" key="1">
    <source>
        <dbReference type="ARBA" id="ARBA00023002"/>
    </source>
</evidence>
<sequence>MNIIFFNPASNADEWVQCIQDKLPDANVRKWTDGDDAPADYALVWLAPNEMLVNRQGLKGIFSLGAGVDYILKQGLDTLGTLPANVPVIRVEDAGMAQQMQEYVVGSVLYYFRRMDEYKQYQEQRIWNPIVAHNRSEFVIGVLGAGVLGESIIEKLKAFDFNVRCWSKGPKQIENVESFYGEEQLGDFLSECKVLVNILPNTPETRGILNLSLFSQLKAGSYIINVARGVHLVEQDLLVAMDKGYVAGATLDVFSEEPLSKLHPFWTHPRINITPHISAKSIPEKAIDAICKNIHRLENGETPSGLVDISRGY</sequence>
<dbReference type="PANTHER" id="PTHR43333:SF1">
    <property type="entry name" value="D-ISOMER SPECIFIC 2-HYDROXYACID DEHYDROGENASE NAD-BINDING DOMAIN-CONTAINING PROTEIN"/>
    <property type="match status" value="1"/>
</dbReference>
<comment type="caution">
    <text evidence="4">The sequence shown here is derived from an EMBL/GenBank/DDBJ whole genome shotgun (WGS) entry which is preliminary data.</text>
</comment>